<evidence type="ECO:0000313" key="1">
    <source>
        <dbReference type="EMBL" id="KAK0500965.1"/>
    </source>
</evidence>
<comment type="caution">
    <text evidence="1">The sequence shown here is derived from an EMBL/GenBank/DDBJ whole genome shotgun (WGS) entry which is preliminary data.</text>
</comment>
<gene>
    <name evidence="1" type="ORF">EDD18DRAFT_1101933</name>
</gene>
<sequence>MAFHLPQTRYERQSLVNSKKARLANFQDGRSAGSVISPESSLPRPCEDGNCQEGDTLTVNAPTSFKGCLPVRILVGTDRDPPSIMHIHVDNHFIILRCASLPWWSTNISKSVNVCVEVVVLESFAVMILFRRLIHGTVPWYSPGAWLLGTLANSVSAILNMTTLIPKENIIRRQLVSVVVTLHCLSFECYKAVECFEIPGWGPYYSQCFGRFLLDQTTEIRVQKGHFSLGMTMIMMMRSRETFQRIVLGA</sequence>
<evidence type="ECO:0000313" key="2">
    <source>
        <dbReference type="Proteomes" id="UP001175228"/>
    </source>
</evidence>
<dbReference type="EMBL" id="JAUEPU010000007">
    <property type="protein sequence ID" value="KAK0500965.1"/>
    <property type="molecule type" value="Genomic_DNA"/>
</dbReference>
<proteinExistence type="predicted"/>
<accession>A0AA39QDR6</accession>
<organism evidence="1 2">
    <name type="scientific">Armillaria luteobubalina</name>
    <dbReference type="NCBI Taxonomy" id="153913"/>
    <lineage>
        <taxon>Eukaryota</taxon>
        <taxon>Fungi</taxon>
        <taxon>Dikarya</taxon>
        <taxon>Basidiomycota</taxon>
        <taxon>Agaricomycotina</taxon>
        <taxon>Agaricomycetes</taxon>
        <taxon>Agaricomycetidae</taxon>
        <taxon>Agaricales</taxon>
        <taxon>Marasmiineae</taxon>
        <taxon>Physalacriaceae</taxon>
        <taxon>Armillaria</taxon>
    </lineage>
</organism>
<dbReference type="Proteomes" id="UP001175228">
    <property type="component" value="Unassembled WGS sequence"/>
</dbReference>
<keyword evidence="2" id="KW-1185">Reference proteome</keyword>
<reference evidence="1" key="1">
    <citation type="submission" date="2023-06" db="EMBL/GenBank/DDBJ databases">
        <authorList>
            <consortium name="Lawrence Berkeley National Laboratory"/>
            <person name="Ahrendt S."/>
            <person name="Sahu N."/>
            <person name="Indic B."/>
            <person name="Wong-Bajracharya J."/>
            <person name="Merenyi Z."/>
            <person name="Ke H.-M."/>
            <person name="Monk M."/>
            <person name="Kocsube S."/>
            <person name="Drula E."/>
            <person name="Lipzen A."/>
            <person name="Balint B."/>
            <person name="Henrissat B."/>
            <person name="Andreopoulos B."/>
            <person name="Martin F.M."/>
            <person name="Harder C.B."/>
            <person name="Rigling D."/>
            <person name="Ford K.L."/>
            <person name="Foster G.D."/>
            <person name="Pangilinan J."/>
            <person name="Papanicolaou A."/>
            <person name="Barry K."/>
            <person name="LaButti K."/>
            <person name="Viragh M."/>
            <person name="Koriabine M."/>
            <person name="Yan M."/>
            <person name="Riley R."/>
            <person name="Champramary S."/>
            <person name="Plett K.L."/>
            <person name="Tsai I.J."/>
            <person name="Slot J."/>
            <person name="Sipos G."/>
            <person name="Plett J."/>
            <person name="Nagy L.G."/>
            <person name="Grigoriev I.V."/>
        </authorList>
    </citation>
    <scope>NUCLEOTIDE SEQUENCE</scope>
    <source>
        <strain evidence="1">HWK02</strain>
    </source>
</reference>
<dbReference type="AlphaFoldDB" id="A0AA39QDR6"/>
<name>A0AA39QDR6_9AGAR</name>
<protein>
    <submittedName>
        <fullName evidence="1">Uncharacterized protein</fullName>
    </submittedName>
</protein>